<dbReference type="Pfam" id="PF01370">
    <property type="entry name" value="Epimerase"/>
    <property type="match status" value="1"/>
</dbReference>
<evidence type="ECO:0000313" key="3">
    <source>
        <dbReference type="EMBL" id="VEE05488.1"/>
    </source>
</evidence>
<dbReference type="InterPro" id="IPR036291">
    <property type="entry name" value="NAD(P)-bd_dom_sf"/>
</dbReference>
<feature type="domain" description="NAD-dependent epimerase/dehydratase" evidence="2">
    <location>
        <begin position="21"/>
        <end position="241"/>
    </location>
</feature>
<dbReference type="PANTHER" id="PTHR48079">
    <property type="entry name" value="PROTEIN YEEZ"/>
    <property type="match status" value="1"/>
</dbReference>
<dbReference type="Gene3D" id="3.40.50.720">
    <property type="entry name" value="NAD(P)-binding Rossmann-like Domain"/>
    <property type="match status" value="1"/>
</dbReference>
<dbReference type="SUPFAM" id="SSF51735">
    <property type="entry name" value="NAD(P)-binding Rossmann-fold domains"/>
    <property type="match status" value="1"/>
</dbReference>
<feature type="transmembrane region" description="Helical" evidence="1">
    <location>
        <begin position="21"/>
        <end position="39"/>
    </location>
</feature>
<reference evidence="3 4" key="1">
    <citation type="submission" date="2018-12" db="EMBL/GenBank/DDBJ databases">
        <authorList>
            <consortium name="Pathogen Informatics"/>
        </authorList>
    </citation>
    <scope>NUCLEOTIDE SEQUENCE [LARGE SCALE GENOMIC DNA]</scope>
    <source>
        <strain evidence="3 4">NCTC11432</strain>
    </source>
</reference>
<dbReference type="STRING" id="525257.HMPREF0204_13407"/>
<dbReference type="KEGG" id="cgle:NCTC11432_01073"/>
<dbReference type="InterPro" id="IPR051783">
    <property type="entry name" value="NAD(P)-dependent_oxidoreduct"/>
</dbReference>
<evidence type="ECO:0000256" key="1">
    <source>
        <dbReference type="SAM" id="Phobius"/>
    </source>
</evidence>
<name>A0A448AYX8_CHRGE</name>
<gene>
    <name evidence="3" type="ORF">NCTC11432_01073</name>
</gene>
<accession>A0A448AYX8</accession>
<dbReference type="Proteomes" id="UP000279227">
    <property type="component" value="Chromosome"/>
</dbReference>
<dbReference type="EMBL" id="LR134289">
    <property type="protein sequence ID" value="VEE05488.1"/>
    <property type="molecule type" value="Genomic_DNA"/>
</dbReference>
<keyword evidence="1" id="KW-0472">Membrane</keyword>
<dbReference type="InterPro" id="IPR001509">
    <property type="entry name" value="Epimerase_deHydtase"/>
</dbReference>
<organism evidence="3 4">
    <name type="scientific">Chryseobacterium gleum</name>
    <name type="common">Flavobacterium gleum</name>
    <dbReference type="NCBI Taxonomy" id="250"/>
    <lineage>
        <taxon>Bacteria</taxon>
        <taxon>Pseudomonadati</taxon>
        <taxon>Bacteroidota</taxon>
        <taxon>Flavobacteriia</taxon>
        <taxon>Flavobacteriales</taxon>
        <taxon>Weeksellaceae</taxon>
        <taxon>Chryseobacterium group</taxon>
        <taxon>Chryseobacterium</taxon>
    </lineage>
</organism>
<sequence>MDQTAINDPSNKKRDRSMKKICVTGATGLLGTNVILKLLQNGYSVIALVRKKSSWLGEENENLKLIESDLLSDVSTHLTNIDCIIHIAAETRQNLINYDEYRKVNYEMVVNLSKYAEIMEVKKFLFVSTANTLGCGETALWGSEKAPQIYPFTHSWYAQSKLAAEDYLLKNIKNTEVIIVNPTFMIGAYDSKPSSGKIIFWAWKKKVIFYPKGGKNFVHVEDAAIGIVNAIEKGRNGEKYLLANENLSYREFFRKVNRITGQKPVMIAIPDKVLNFLGLIGDGLRKLKIKTNLSSSNMKALQIRNYYNNRKSVKELGIKYQPVDKAIEDAVRYFVKNKKY</sequence>
<keyword evidence="1" id="KW-0812">Transmembrane</keyword>
<evidence type="ECO:0000313" key="4">
    <source>
        <dbReference type="Proteomes" id="UP000279227"/>
    </source>
</evidence>
<dbReference type="GO" id="GO:0005737">
    <property type="term" value="C:cytoplasm"/>
    <property type="evidence" value="ECO:0007669"/>
    <property type="project" value="TreeGrafter"/>
</dbReference>
<proteinExistence type="predicted"/>
<evidence type="ECO:0000259" key="2">
    <source>
        <dbReference type="Pfam" id="PF01370"/>
    </source>
</evidence>
<dbReference type="GO" id="GO:0004029">
    <property type="term" value="F:aldehyde dehydrogenase (NAD+) activity"/>
    <property type="evidence" value="ECO:0007669"/>
    <property type="project" value="TreeGrafter"/>
</dbReference>
<dbReference type="PANTHER" id="PTHR48079:SF6">
    <property type="entry name" value="NAD(P)-BINDING DOMAIN-CONTAINING PROTEIN-RELATED"/>
    <property type="match status" value="1"/>
</dbReference>
<dbReference type="AlphaFoldDB" id="A0A448AYX8"/>
<keyword evidence="1" id="KW-1133">Transmembrane helix</keyword>
<protein>
    <submittedName>
        <fullName evidence="3">Cholesterol dehydrogenase</fullName>
    </submittedName>
</protein>